<sequence>MSRLSEIKRRIKSVDSIGQVTHAMELVAASRMRKAQENAKRSRVYTEKIKQILVRVTTKQRIALHPLLDLGSNPSKTTLIVVFSPHRGLAGSLPWNLLRFVLDLIGKIQKDGRMIKIMTIGKKVRDQLSRMHLTIDADFSDISEHPTTSDIHPIVTYITSQYLASDIGRVLVIYPQFVNAVKQQPVARVLLPLDPAELSLFGDSLASISLDNLPFLFEPDQRRIVDELLPAYLEGQLFQARLETVASEYSARMVAMKSASDNAHELKDSLVLDFNKSRQSQITSELAEITGGGL</sequence>
<dbReference type="NCBIfam" id="TIGR01146">
    <property type="entry name" value="ATPsyn_F1gamma"/>
    <property type="match status" value="1"/>
</dbReference>
<comment type="subunit">
    <text evidence="10">F-type ATPases have 2 components, CF(1) - the catalytic core - and CF(0) - the membrane proton channel. CF(1) has five subunits: alpha(3), beta(3), gamma(1), delta(1), epsilon(1). CF(0) has three main subunits: a, b and c.</text>
</comment>
<accession>A0A1J5IFH8</accession>
<dbReference type="Proteomes" id="UP000183245">
    <property type="component" value="Unassembled WGS sequence"/>
</dbReference>
<comment type="similarity">
    <text evidence="3 10">Belongs to the ATPase gamma chain family.</text>
</comment>
<dbReference type="PRINTS" id="PR00126">
    <property type="entry name" value="ATPASEGAMMA"/>
</dbReference>
<evidence type="ECO:0000313" key="11">
    <source>
        <dbReference type="EMBL" id="OIP95821.1"/>
    </source>
</evidence>
<evidence type="ECO:0000256" key="10">
    <source>
        <dbReference type="HAMAP-Rule" id="MF_00815"/>
    </source>
</evidence>
<dbReference type="InterPro" id="IPR000131">
    <property type="entry name" value="ATP_synth_F1_gsu"/>
</dbReference>
<reference evidence="11 12" key="1">
    <citation type="journal article" date="2016" name="Environ. Microbiol.">
        <title>Genomic resolution of a cold subsurface aquifer community provides metabolic insights for novel microbes adapted to high CO concentrations.</title>
        <authorList>
            <person name="Probst A.J."/>
            <person name="Castelle C.J."/>
            <person name="Singh A."/>
            <person name="Brown C.T."/>
            <person name="Anantharaman K."/>
            <person name="Sharon I."/>
            <person name="Hug L.A."/>
            <person name="Burstein D."/>
            <person name="Emerson J.B."/>
            <person name="Thomas B.C."/>
            <person name="Banfield J.F."/>
        </authorList>
    </citation>
    <scope>NUCLEOTIDE SEQUENCE [LARGE SCALE GENOMIC DNA]</scope>
    <source>
        <strain evidence="11">CG2_30_54_11</strain>
    </source>
</reference>
<keyword evidence="7 10" id="KW-0472">Membrane</keyword>
<protein>
    <recommendedName>
        <fullName evidence="10">ATP synthase gamma chain</fullName>
    </recommendedName>
    <alternativeName>
        <fullName evidence="10">ATP synthase F1 sector gamma subunit</fullName>
    </alternativeName>
    <alternativeName>
        <fullName evidence="10">F-ATPase gamma subunit</fullName>
    </alternativeName>
</protein>
<dbReference type="AlphaFoldDB" id="A0A1J5IFH8"/>
<dbReference type="GO" id="GO:0045259">
    <property type="term" value="C:proton-transporting ATP synthase complex"/>
    <property type="evidence" value="ECO:0007669"/>
    <property type="project" value="UniProtKB-KW"/>
</dbReference>
<dbReference type="GO" id="GO:0046933">
    <property type="term" value="F:proton-transporting ATP synthase activity, rotational mechanism"/>
    <property type="evidence" value="ECO:0007669"/>
    <property type="project" value="UniProtKB-UniRule"/>
</dbReference>
<keyword evidence="8 10" id="KW-0139">CF(1)</keyword>
<evidence type="ECO:0000256" key="7">
    <source>
        <dbReference type="ARBA" id="ARBA00023136"/>
    </source>
</evidence>
<evidence type="ECO:0000313" key="12">
    <source>
        <dbReference type="Proteomes" id="UP000183245"/>
    </source>
</evidence>
<gene>
    <name evidence="10" type="primary">atpG</name>
    <name evidence="11" type="ORF">AUK40_05660</name>
</gene>
<dbReference type="PANTHER" id="PTHR11693:SF22">
    <property type="entry name" value="ATP SYNTHASE SUBUNIT GAMMA, MITOCHONDRIAL"/>
    <property type="match status" value="1"/>
</dbReference>
<dbReference type="GO" id="GO:0005524">
    <property type="term" value="F:ATP binding"/>
    <property type="evidence" value="ECO:0007669"/>
    <property type="project" value="UniProtKB-UniRule"/>
</dbReference>
<keyword evidence="6 10" id="KW-0406">Ion transport</keyword>
<dbReference type="GO" id="GO:0042777">
    <property type="term" value="P:proton motive force-driven plasma membrane ATP synthesis"/>
    <property type="evidence" value="ECO:0007669"/>
    <property type="project" value="UniProtKB-UniRule"/>
</dbReference>
<keyword evidence="5 10" id="KW-0375">Hydrogen ion transport</keyword>
<keyword evidence="10" id="KW-1003">Cell membrane</keyword>
<comment type="subcellular location">
    <subcellularLocation>
        <location evidence="10">Cell membrane</location>
        <topology evidence="10">Peripheral membrane protein</topology>
    </subcellularLocation>
    <subcellularLocation>
        <location evidence="2">Membrane</location>
        <topology evidence="2">Peripheral membrane protein</topology>
    </subcellularLocation>
</comment>
<evidence type="ECO:0000256" key="4">
    <source>
        <dbReference type="ARBA" id="ARBA00022448"/>
    </source>
</evidence>
<comment type="caution">
    <text evidence="11">The sequence shown here is derived from an EMBL/GenBank/DDBJ whole genome shotgun (WGS) entry which is preliminary data.</text>
</comment>
<proteinExistence type="inferred from homology"/>
<dbReference type="GO" id="GO:0005886">
    <property type="term" value="C:plasma membrane"/>
    <property type="evidence" value="ECO:0007669"/>
    <property type="project" value="UniProtKB-SubCell"/>
</dbReference>
<comment type="function">
    <text evidence="1 10">Produces ATP from ADP in the presence of a proton gradient across the membrane. The gamma chain is believed to be important in regulating ATPase activity and the flow of protons through the CF(0) complex.</text>
</comment>
<dbReference type="CDD" id="cd12151">
    <property type="entry name" value="F1-ATPase_gamma"/>
    <property type="match status" value="1"/>
</dbReference>
<evidence type="ECO:0000256" key="1">
    <source>
        <dbReference type="ARBA" id="ARBA00003456"/>
    </source>
</evidence>
<organism evidence="11 12">
    <name type="scientific">Candidatus Wirthbacteria bacterium CG2_30_54_11</name>
    <dbReference type="NCBI Taxonomy" id="1817892"/>
    <lineage>
        <taxon>Bacteria</taxon>
        <taxon>Candidatus Wirthbacteria</taxon>
    </lineage>
</organism>
<dbReference type="Gene3D" id="1.10.287.80">
    <property type="entry name" value="ATP synthase, gamma subunit, helix hairpin domain"/>
    <property type="match status" value="1"/>
</dbReference>
<dbReference type="EMBL" id="MNZT01000101">
    <property type="protein sequence ID" value="OIP95821.1"/>
    <property type="molecule type" value="Genomic_DNA"/>
</dbReference>
<dbReference type="STRING" id="1817892.AUK40_05660"/>
<dbReference type="SUPFAM" id="SSF52943">
    <property type="entry name" value="ATP synthase (F1-ATPase), gamma subunit"/>
    <property type="match status" value="1"/>
</dbReference>
<evidence type="ECO:0000256" key="3">
    <source>
        <dbReference type="ARBA" id="ARBA00007681"/>
    </source>
</evidence>
<name>A0A1J5IFH8_9BACT</name>
<keyword evidence="9 10" id="KW-0066">ATP synthesis</keyword>
<dbReference type="Gene3D" id="3.40.1380.10">
    <property type="match status" value="1"/>
</dbReference>
<evidence type="ECO:0000256" key="2">
    <source>
        <dbReference type="ARBA" id="ARBA00004170"/>
    </source>
</evidence>
<dbReference type="HAMAP" id="MF_00815">
    <property type="entry name" value="ATP_synth_gamma_bact"/>
    <property type="match status" value="1"/>
</dbReference>
<dbReference type="Pfam" id="PF00231">
    <property type="entry name" value="ATP-synt"/>
    <property type="match status" value="1"/>
</dbReference>
<evidence type="ECO:0000256" key="9">
    <source>
        <dbReference type="ARBA" id="ARBA00023310"/>
    </source>
</evidence>
<evidence type="ECO:0000256" key="6">
    <source>
        <dbReference type="ARBA" id="ARBA00023065"/>
    </source>
</evidence>
<dbReference type="PANTHER" id="PTHR11693">
    <property type="entry name" value="ATP SYNTHASE GAMMA CHAIN"/>
    <property type="match status" value="1"/>
</dbReference>
<keyword evidence="4 10" id="KW-0813">Transport</keyword>
<dbReference type="InterPro" id="IPR035968">
    <property type="entry name" value="ATP_synth_F1_ATPase_gsu"/>
</dbReference>
<evidence type="ECO:0000256" key="8">
    <source>
        <dbReference type="ARBA" id="ARBA00023196"/>
    </source>
</evidence>
<evidence type="ECO:0000256" key="5">
    <source>
        <dbReference type="ARBA" id="ARBA00022781"/>
    </source>
</evidence>